<gene>
    <name evidence="1" type="ORF">AWB77_03361</name>
</gene>
<dbReference type="Gene3D" id="2.70.70.10">
    <property type="entry name" value="Glucose Permease (Domain IIA)"/>
    <property type="match status" value="1"/>
</dbReference>
<evidence type="ECO:0000313" key="1">
    <source>
        <dbReference type="EMBL" id="SAK74707.1"/>
    </source>
</evidence>
<evidence type="ECO:0000313" key="2">
    <source>
        <dbReference type="Proteomes" id="UP000054903"/>
    </source>
</evidence>
<dbReference type="Proteomes" id="UP000054903">
    <property type="component" value="Unassembled WGS sequence"/>
</dbReference>
<sequence length="782" mass="87701">MIISPPFLPAEGASMPAEKWKTDPMMDKVDEFELSHSGVFPIAFDRRWHCGMHLVPFGGAGQLEPVRAIADGDVVAYRVAKNAISDGQKNADGTTALNSNTGFVLLKHTTDTGDGRTITFYSLYMHLLDLVNTNALVPQPNDPAPQSSPNALPAWLLRDTGGVQAGGGKKVYRKDRLGSVGKNHGEAHLHFEIFMTEGDFTAYFEQAGHEVGLGERQPKTPSSTDYWGSTYLVIPKGSAFVRVPPGKGDLKTKGRSPKPFFPALDEGSLDANSTLYVEAYFSRGERFMRAWLDKGDGKLISLTSTPVQDKFEEYEYNLYERATTLYEACPSDGYELLRFGRILSTDTPTLPADKRETWVAVPFAEGKAGYIDINSSGIQKLSDANFPLFRDWQKIEDGNTPFNQDGPCGYDELCSITGVSETQTSSEGSMPTEFSHDQRLAAYVQGKAEVRARLKGFICHAKSEWDASNNDERYRGLNEPEGFFGKRKDADPHGYENFIKFVKQYQFMGQTPLGEGKKLWFFHPMAFIRHFRKCGWLSEIEFKQLVPSFAIPRHSGQMLWEQVPGNFVDKGIFRQQRGPLNRMMLTYGINTPLRMASFFGNAIQESQWLQLLEEGSPTAQRYYPWHGRGFLQLTWASNYLNYWDFQGSGSQIPAAIRAKLLDAQKEADHSRSNAAWRSSEAALTRDMLSWRDKPSTPRGADAALSAGYYWVSLGMARYADRPHVLEQVTITAGGRAHNYYRSESFWKVSASVNLPGAIDSLYSVRLNGFEARCMAYTCRFQF</sequence>
<name>A0A158BZK1_9BURK</name>
<dbReference type="Gene3D" id="1.10.530.10">
    <property type="match status" value="1"/>
</dbReference>
<dbReference type="AlphaFoldDB" id="A0A158BZK1"/>
<dbReference type="STRING" id="1777138.AWB77_03361"/>
<organism evidence="1 2">
    <name type="scientific">Caballeronia fortuita</name>
    <dbReference type="NCBI Taxonomy" id="1777138"/>
    <lineage>
        <taxon>Bacteria</taxon>
        <taxon>Pseudomonadati</taxon>
        <taxon>Pseudomonadota</taxon>
        <taxon>Betaproteobacteria</taxon>
        <taxon>Burkholderiales</taxon>
        <taxon>Burkholderiaceae</taxon>
        <taxon>Caballeronia</taxon>
    </lineage>
</organism>
<dbReference type="OrthoDB" id="1242806at2"/>
<proteinExistence type="predicted"/>
<accession>A0A158BZK1</accession>
<keyword evidence="2" id="KW-1185">Reference proteome</keyword>
<dbReference type="CDD" id="cd12797">
    <property type="entry name" value="M23_peptidase"/>
    <property type="match status" value="1"/>
</dbReference>
<dbReference type="InterPro" id="IPR023346">
    <property type="entry name" value="Lysozyme-like_dom_sf"/>
</dbReference>
<comment type="caution">
    <text evidence="1">The sequence shown here is derived from an EMBL/GenBank/DDBJ whole genome shotgun (WGS) entry which is preliminary data.</text>
</comment>
<dbReference type="SUPFAM" id="SSF53955">
    <property type="entry name" value="Lysozyme-like"/>
    <property type="match status" value="1"/>
</dbReference>
<dbReference type="InterPro" id="IPR011055">
    <property type="entry name" value="Dup_hybrid_motif"/>
</dbReference>
<protein>
    <submittedName>
        <fullName evidence="1">Uncharacterized protein</fullName>
    </submittedName>
</protein>
<reference evidence="1" key="1">
    <citation type="submission" date="2016-01" db="EMBL/GenBank/DDBJ databases">
        <authorList>
            <person name="Peeters C."/>
        </authorList>
    </citation>
    <scope>NUCLEOTIDE SEQUENCE</scope>
    <source>
        <strain evidence="1">LMG 29320</strain>
    </source>
</reference>
<dbReference type="EMBL" id="FCNX02000008">
    <property type="protein sequence ID" value="SAK74707.1"/>
    <property type="molecule type" value="Genomic_DNA"/>
</dbReference>